<evidence type="ECO:0008006" key="3">
    <source>
        <dbReference type="Google" id="ProtNLM"/>
    </source>
</evidence>
<keyword evidence="2" id="KW-1185">Reference proteome</keyword>
<dbReference type="AlphaFoldDB" id="A0A1S1YT50"/>
<sequence>MIKLEGVIQKFEGKGGWSYVLIPDIKQDKTTHFGWVTVSGSIDDYPLNKVKLMPHKNDGLFLPVKKEIRKKIKKEEGDKVFIKLYLDNNEKTDPSFLFNILNDISNKASYNFQNLHYNKQKDYMQWIFDSRDESTQEQRINQLTTILES</sequence>
<dbReference type="InterPro" id="IPR037079">
    <property type="entry name" value="AF2212/PG0164-like_sf"/>
</dbReference>
<dbReference type="RefSeq" id="WP_044220986.1">
    <property type="nucleotide sequence ID" value="NZ_JRYR02000002.1"/>
</dbReference>
<dbReference type="OrthoDB" id="8246703at2"/>
<dbReference type="SUPFAM" id="SSF141694">
    <property type="entry name" value="AF2212/PG0164-like"/>
    <property type="match status" value="1"/>
</dbReference>
<name>A0A1S1YT50_FLAPC</name>
<gene>
    <name evidence="1" type="ORF">NH26_21645</name>
</gene>
<dbReference type="Gene3D" id="2.40.30.100">
    <property type="entry name" value="AF2212/PG0164-like"/>
    <property type="match status" value="1"/>
</dbReference>
<reference evidence="1 2" key="1">
    <citation type="journal article" date="2012" name="Int. J. Syst. Evol. Microbiol.">
        <title>Flammeovirga pacifica sp. nov., isolated from deep-sea sediment.</title>
        <authorList>
            <person name="Xu H."/>
            <person name="Fu Y."/>
            <person name="Yang N."/>
            <person name="Ding Z."/>
            <person name="Lai Q."/>
            <person name="Zeng R."/>
        </authorList>
    </citation>
    <scope>NUCLEOTIDE SEQUENCE [LARGE SCALE GENOMIC DNA]</scope>
    <source>
        <strain evidence="2">DSM 24597 / LMG 26175 / WPAGA1</strain>
    </source>
</reference>
<organism evidence="1 2">
    <name type="scientific">Flammeovirga pacifica</name>
    <dbReference type="NCBI Taxonomy" id="915059"/>
    <lineage>
        <taxon>Bacteria</taxon>
        <taxon>Pseudomonadati</taxon>
        <taxon>Bacteroidota</taxon>
        <taxon>Cytophagia</taxon>
        <taxon>Cytophagales</taxon>
        <taxon>Flammeovirgaceae</taxon>
        <taxon>Flammeovirga</taxon>
    </lineage>
</organism>
<proteinExistence type="predicted"/>
<protein>
    <recommendedName>
        <fullName evidence="3">DUF1905 domain-containing protein</fullName>
    </recommendedName>
</protein>
<accession>A0A1S1YT50</accession>
<evidence type="ECO:0000313" key="1">
    <source>
        <dbReference type="EMBL" id="OHX64211.1"/>
    </source>
</evidence>
<dbReference type="Proteomes" id="UP000179797">
    <property type="component" value="Unassembled WGS sequence"/>
</dbReference>
<dbReference type="Pfam" id="PF08922">
    <property type="entry name" value="DUF1905"/>
    <property type="match status" value="1"/>
</dbReference>
<dbReference type="EMBL" id="JRYR02000002">
    <property type="protein sequence ID" value="OHX64211.1"/>
    <property type="molecule type" value="Genomic_DNA"/>
</dbReference>
<comment type="caution">
    <text evidence="1">The sequence shown here is derived from an EMBL/GenBank/DDBJ whole genome shotgun (WGS) entry which is preliminary data.</text>
</comment>
<evidence type="ECO:0000313" key="2">
    <source>
        <dbReference type="Proteomes" id="UP000179797"/>
    </source>
</evidence>
<dbReference type="STRING" id="915059.NH26_21645"/>
<dbReference type="InterPro" id="IPR015018">
    <property type="entry name" value="DUF1905"/>
</dbReference>